<dbReference type="VEuPathDB" id="VectorBase:ISCW001295"/>
<sequence>SSKLKDFRPFIDDIRVLRVGGRLQQVSVSDDLKHPIILLNAHRFTELLTCRAHQRVLHGGVEKTLTELRE</sequence>
<dbReference type="PaxDb" id="6945-B7P3G7"/>
<dbReference type="EMBL" id="DS628874">
    <property type="protein sequence ID" value="EEC01139.1"/>
    <property type="molecule type" value="Genomic_DNA"/>
</dbReference>
<dbReference type="AlphaFoldDB" id="B7P3G7"/>
<evidence type="ECO:0000313" key="1">
    <source>
        <dbReference type="EMBL" id="EEC01139.1"/>
    </source>
</evidence>
<reference evidence="1 3" key="1">
    <citation type="submission" date="2008-03" db="EMBL/GenBank/DDBJ databases">
        <title>Annotation of Ixodes scapularis.</title>
        <authorList>
            <consortium name="Ixodes scapularis Genome Project Consortium"/>
            <person name="Caler E."/>
            <person name="Hannick L.I."/>
            <person name="Bidwell S."/>
            <person name="Joardar V."/>
            <person name="Thiagarajan M."/>
            <person name="Amedeo P."/>
            <person name="Galinsky K.J."/>
            <person name="Schobel S."/>
            <person name="Inman J."/>
            <person name="Hostetler J."/>
            <person name="Miller J."/>
            <person name="Hammond M."/>
            <person name="Megy K."/>
            <person name="Lawson D."/>
            <person name="Kodira C."/>
            <person name="Sutton G."/>
            <person name="Meyer J."/>
            <person name="Hill C.A."/>
            <person name="Birren B."/>
            <person name="Nene V."/>
            <person name="Collins F."/>
            <person name="Alarcon-Chaidez F."/>
            <person name="Wikel S."/>
            <person name="Strausberg R."/>
        </authorList>
    </citation>
    <scope>NUCLEOTIDE SEQUENCE [LARGE SCALE GENOMIC DNA]</scope>
    <source>
        <strain evidence="3">Wikel</strain>
        <strain evidence="1">Wikel colony</strain>
    </source>
</reference>
<name>B7P3G7_IXOSC</name>
<organism>
    <name type="scientific">Ixodes scapularis</name>
    <name type="common">Black-legged tick</name>
    <name type="synonym">Deer tick</name>
    <dbReference type="NCBI Taxonomy" id="6945"/>
    <lineage>
        <taxon>Eukaryota</taxon>
        <taxon>Metazoa</taxon>
        <taxon>Ecdysozoa</taxon>
        <taxon>Arthropoda</taxon>
        <taxon>Chelicerata</taxon>
        <taxon>Arachnida</taxon>
        <taxon>Acari</taxon>
        <taxon>Parasitiformes</taxon>
        <taxon>Ixodida</taxon>
        <taxon>Ixodoidea</taxon>
        <taxon>Ixodidae</taxon>
        <taxon>Ixodinae</taxon>
        <taxon>Ixodes</taxon>
    </lineage>
</organism>
<feature type="non-terminal residue" evidence="1">
    <location>
        <position position="70"/>
    </location>
</feature>
<dbReference type="Proteomes" id="UP000001555">
    <property type="component" value="Unassembled WGS sequence"/>
</dbReference>
<dbReference type="STRING" id="6945.B7P3G7"/>
<keyword evidence="3" id="KW-1185">Reference proteome</keyword>
<dbReference type="PANTHER" id="PTHR47331">
    <property type="entry name" value="PHD-TYPE DOMAIN-CONTAINING PROTEIN"/>
    <property type="match status" value="1"/>
</dbReference>
<feature type="non-terminal residue" evidence="1">
    <location>
        <position position="1"/>
    </location>
</feature>
<evidence type="ECO:0000313" key="3">
    <source>
        <dbReference type="Proteomes" id="UP000001555"/>
    </source>
</evidence>
<dbReference type="InParanoid" id="B7P3G7"/>
<dbReference type="HOGENOM" id="CLU_2765105_0_0_1"/>
<dbReference type="EMBL" id="ABJB010266677">
    <property type="status" value="NOT_ANNOTATED_CDS"/>
    <property type="molecule type" value="Genomic_DNA"/>
</dbReference>
<accession>B7P3G7</accession>
<dbReference type="EnsemblMetazoa" id="ISCW001295-RA">
    <property type="protein sequence ID" value="ISCW001295-PA"/>
    <property type="gene ID" value="ISCW001295"/>
</dbReference>
<evidence type="ECO:0000313" key="2">
    <source>
        <dbReference type="EnsemblMetazoa" id="ISCW001295-PA"/>
    </source>
</evidence>
<dbReference type="PANTHER" id="PTHR47331:SF5">
    <property type="entry name" value="RIBONUCLEASE H"/>
    <property type="match status" value="1"/>
</dbReference>
<proteinExistence type="predicted"/>
<gene>
    <name evidence="1" type="ORF">IscW_ISCW001295</name>
</gene>
<reference evidence="2" key="2">
    <citation type="submission" date="2020-05" db="UniProtKB">
        <authorList>
            <consortium name="EnsemblMetazoa"/>
        </authorList>
    </citation>
    <scope>IDENTIFICATION</scope>
    <source>
        <strain evidence="2">wikel</strain>
    </source>
</reference>
<protein>
    <submittedName>
        <fullName evidence="1 2">Uncharacterized protein</fullName>
    </submittedName>
</protein>